<proteinExistence type="predicted"/>
<gene>
    <name evidence="1" type="ORF">OG517_01455</name>
</gene>
<sequence>MAVGPVAVTTCARALVVVRSLMLRPPLPAGSEVWGRAACRSSTLPARQAAAVQ</sequence>
<keyword evidence="2" id="KW-1185">Reference proteome</keyword>
<dbReference type="Proteomes" id="UP001432039">
    <property type="component" value="Chromosome"/>
</dbReference>
<dbReference type="EMBL" id="CP108090">
    <property type="protein sequence ID" value="WUQ10212.1"/>
    <property type="molecule type" value="Genomic_DNA"/>
</dbReference>
<evidence type="ECO:0000313" key="2">
    <source>
        <dbReference type="Proteomes" id="UP001432039"/>
    </source>
</evidence>
<reference evidence="1" key="1">
    <citation type="submission" date="2022-10" db="EMBL/GenBank/DDBJ databases">
        <title>The complete genomes of actinobacterial strains from the NBC collection.</title>
        <authorList>
            <person name="Joergensen T.S."/>
            <person name="Alvarez Arevalo M."/>
            <person name="Sterndorff E.B."/>
            <person name="Faurdal D."/>
            <person name="Vuksanovic O."/>
            <person name="Mourched A.-S."/>
            <person name="Charusanti P."/>
            <person name="Shaw S."/>
            <person name="Blin K."/>
            <person name="Weber T."/>
        </authorList>
    </citation>
    <scope>NUCLEOTIDE SEQUENCE</scope>
    <source>
        <strain evidence="1">NBC_00248</strain>
    </source>
</reference>
<dbReference type="RefSeq" id="WP_328959773.1">
    <property type="nucleotide sequence ID" value="NZ_CP108090.1"/>
</dbReference>
<name>A0ABZ1T5P5_STRVG</name>
<organism evidence="1 2">
    <name type="scientific">Streptomyces virginiae</name>
    <name type="common">Streptomyces cinnamonensis</name>
    <dbReference type="NCBI Taxonomy" id="1961"/>
    <lineage>
        <taxon>Bacteria</taxon>
        <taxon>Bacillati</taxon>
        <taxon>Actinomycetota</taxon>
        <taxon>Actinomycetes</taxon>
        <taxon>Kitasatosporales</taxon>
        <taxon>Streptomycetaceae</taxon>
        <taxon>Streptomyces</taxon>
    </lineage>
</organism>
<accession>A0ABZ1T5P5</accession>
<protein>
    <submittedName>
        <fullName evidence="1">Uncharacterized protein</fullName>
    </submittedName>
</protein>
<evidence type="ECO:0000313" key="1">
    <source>
        <dbReference type="EMBL" id="WUQ10212.1"/>
    </source>
</evidence>